<dbReference type="AlphaFoldDB" id="A0A6A5KUP5"/>
<feature type="region of interest" description="Disordered" evidence="1">
    <location>
        <begin position="1"/>
        <end position="71"/>
    </location>
</feature>
<dbReference type="Proteomes" id="UP000800040">
    <property type="component" value="Unassembled WGS sequence"/>
</dbReference>
<dbReference type="EMBL" id="ML975250">
    <property type="protein sequence ID" value="KAF1838666.1"/>
    <property type="molecule type" value="Genomic_DNA"/>
</dbReference>
<protein>
    <submittedName>
        <fullName evidence="2">Uncharacterized protein</fullName>
    </submittedName>
</protein>
<proteinExistence type="predicted"/>
<feature type="compositionally biased region" description="Low complexity" evidence="1">
    <location>
        <begin position="34"/>
        <end position="48"/>
    </location>
</feature>
<feature type="region of interest" description="Disordered" evidence="1">
    <location>
        <begin position="85"/>
        <end position="183"/>
    </location>
</feature>
<name>A0A6A5KUP5_9PLEO</name>
<evidence type="ECO:0000313" key="2">
    <source>
        <dbReference type="EMBL" id="KAF1838666.1"/>
    </source>
</evidence>
<feature type="compositionally biased region" description="Basic and acidic residues" evidence="1">
    <location>
        <begin position="107"/>
        <end position="119"/>
    </location>
</feature>
<evidence type="ECO:0000313" key="3">
    <source>
        <dbReference type="Proteomes" id="UP000800040"/>
    </source>
</evidence>
<organism evidence="2 3">
    <name type="scientific">Decorospora gaudefroyi</name>
    <dbReference type="NCBI Taxonomy" id="184978"/>
    <lineage>
        <taxon>Eukaryota</taxon>
        <taxon>Fungi</taxon>
        <taxon>Dikarya</taxon>
        <taxon>Ascomycota</taxon>
        <taxon>Pezizomycotina</taxon>
        <taxon>Dothideomycetes</taxon>
        <taxon>Pleosporomycetidae</taxon>
        <taxon>Pleosporales</taxon>
        <taxon>Pleosporineae</taxon>
        <taxon>Pleosporaceae</taxon>
        <taxon>Decorospora</taxon>
    </lineage>
</organism>
<dbReference type="OrthoDB" id="3800694at2759"/>
<feature type="compositionally biased region" description="Basic residues" evidence="1">
    <location>
        <begin position="57"/>
        <end position="70"/>
    </location>
</feature>
<evidence type="ECO:0000256" key="1">
    <source>
        <dbReference type="SAM" id="MobiDB-lite"/>
    </source>
</evidence>
<sequence length="183" mass="20325">MTRAHPTAAAEPLANTPVANTAFRLGEEQHFSDGSDSDQSQRSQRSFSPTQTTGRPPKSRKRKQKDRHQMRALADELVGVLGDVFSAPNARSQADKRTRQNLARMQARKEKNGARRTGESSDDYVLRTQTAAAERRGMTLEDYRKLRSRGSGREKGAAAVRRSKKKAARTKQAAAGEDKMDIE</sequence>
<feature type="compositionally biased region" description="Basic and acidic residues" evidence="1">
    <location>
        <begin position="133"/>
        <end position="156"/>
    </location>
</feature>
<reference evidence="2" key="1">
    <citation type="submission" date="2020-01" db="EMBL/GenBank/DDBJ databases">
        <authorList>
            <consortium name="DOE Joint Genome Institute"/>
            <person name="Haridas S."/>
            <person name="Albert R."/>
            <person name="Binder M."/>
            <person name="Bloem J."/>
            <person name="Labutti K."/>
            <person name="Salamov A."/>
            <person name="Andreopoulos B."/>
            <person name="Baker S.E."/>
            <person name="Barry K."/>
            <person name="Bills G."/>
            <person name="Bluhm B.H."/>
            <person name="Cannon C."/>
            <person name="Castanera R."/>
            <person name="Culley D.E."/>
            <person name="Daum C."/>
            <person name="Ezra D."/>
            <person name="Gonzalez J.B."/>
            <person name="Henrissat B."/>
            <person name="Kuo A."/>
            <person name="Liang C."/>
            <person name="Lipzen A."/>
            <person name="Lutzoni F."/>
            <person name="Magnuson J."/>
            <person name="Mondo S."/>
            <person name="Nolan M."/>
            <person name="Ohm R."/>
            <person name="Pangilinan J."/>
            <person name="Park H.-J."/>
            <person name="Ramirez L."/>
            <person name="Alfaro M."/>
            <person name="Sun H."/>
            <person name="Tritt A."/>
            <person name="Yoshinaga Y."/>
            <person name="Zwiers L.-H."/>
            <person name="Turgeon B.G."/>
            <person name="Goodwin S.B."/>
            <person name="Spatafora J.W."/>
            <person name="Crous P.W."/>
            <person name="Grigoriev I.V."/>
        </authorList>
    </citation>
    <scope>NUCLEOTIDE SEQUENCE</scope>
    <source>
        <strain evidence="2">P77</strain>
    </source>
</reference>
<accession>A0A6A5KUP5</accession>
<keyword evidence="3" id="KW-1185">Reference proteome</keyword>
<gene>
    <name evidence="2" type="ORF">BDW02DRAFT_366243</name>
</gene>